<keyword evidence="4" id="KW-1185">Reference proteome</keyword>
<dbReference type="InterPro" id="IPR046796">
    <property type="entry name" value="Transposase_32_dom"/>
</dbReference>
<feature type="region of interest" description="Disordered" evidence="1">
    <location>
        <begin position="233"/>
        <end position="291"/>
    </location>
</feature>
<evidence type="ECO:0000259" key="2">
    <source>
        <dbReference type="Pfam" id="PF20167"/>
    </source>
</evidence>
<gene>
    <name evidence="3" type="ORF">PIB30_095551</name>
</gene>
<feature type="compositionally biased region" description="Basic and acidic residues" evidence="1">
    <location>
        <begin position="268"/>
        <end position="278"/>
    </location>
</feature>
<feature type="compositionally biased region" description="Acidic residues" evidence="1">
    <location>
        <begin position="245"/>
        <end position="267"/>
    </location>
</feature>
<evidence type="ECO:0000256" key="1">
    <source>
        <dbReference type="SAM" id="MobiDB-lite"/>
    </source>
</evidence>
<dbReference type="Proteomes" id="UP001341840">
    <property type="component" value="Unassembled WGS sequence"/>
</dbReference>
<name>A0ABU6VVV1_9FABA</name>
<proteinExistence type="predicted"/>
<comment type="caution">
    <text evidence="3">The sequence shown here is derived from an EMBL/GenBank/DDBJ whole genome shotgun (WGS) entry which is preliminary data.</text>
</comment>
<protein>
    <recommendedName>
        <fullName evidence="2">Putative plant transposon protein domain-containing protein</fullName>
    </recommendedName>
</protein>
<evidence type="ECO:0000313" key="3">
    <source>
        <dbReference type="EMBL" id="MED6177179.1"/>
    </source>
</evidence>
<feature type="domain" description="Putative plant transposon protein" evidence="2">
    <location>
        <begin position="54"/>
        <end position="209"/>
    </location>
</feature>
<dbReference type="Pfam" id="PF20167">
    <property type="entry name" value="Transposase_32"/>
    <property type="match status" value="1"/>
</dbReference>
<dbReference type="EMBL" id="JASCZI010153229">
    <property type="protein sequence ID" value="MED6177179.1"/>
    <property type="molecule type" value="Genomic_DNA"/>
</dbReference>
<accession>A0ABU6VVV1</accession>
<evidence type="ECO:0000313" key="4">
    <source>
        <dbReference type="Proteomes" id="UP001341840"/>
    </source>
</evidence>
<organism evidence="3 4">
    <name type="scientific">Stylosanthes scabra</name>
    <dbReference type="NCBI Taxonomy" id="79078"/>
    <lineage>
        <taxon>Eukaryota</taxon>
        <taxon>Viridiplantae</taxon>
        <taxon>Streptophyta</taxon>
        <taxon>Embryophyta</taxon>
        <taxon>Tracheophyta</taxon>
        <taxon>Spermatophyta</taxon>
        <taxon>Magnoliopsida</taxon>
        <taxon>eudicotyledons</taxon>
        <taxon>Gunneridae</taxon>
        <taxon>Pentapetalae</taxon>
        <taxon>rosids</taxon>
        <taxon>fabids</taxon>
        <taxon>Fabales</taxon>
        <taxon>Fabaceae</taxon>
        <taxon>Papilionoideae</taxon>
        <taxon>50 kb inversion clade</taxon>
        <taxon>dalbergioids sensu lato</taxon>
        <taxon>Dalbergieae</taxon>
        <taxon>Pterocarpus clade</taxon>
        <taxon>Stylosanthes</taxon>
    </lineage>
</organism>
<reference evidence="3 4" key="1">
    <citation type="journal article" date="2023" name="Plants (Basel)">
        <title>Bridging the Gap: Combining Genomics and Transcriptomics Approaches to Understand Stylosanthes scabra, an Orphan Legume from the Brazilian Caatinga.</title>
        <authorList>
            <person name="Ferreira-Neto J.R.C."/>
            <person name="da Silva M.D."/>
            <person name="Binneck E."/>
            <person name="de Melo N.F."/>
            <person name="da Silva R.H."/>
            <person name="de Melo A.L.T.M."/>
            <person name="Pandolfi V."/>
            <person name="Bustamante F.O."/>
            <person name="Brasileiro-Vidal A.C."/>
            <person name="Benko-Iseppon A.M."/>
        </authorList>
    </citation>
    <scope>NUCLEOTIDE SEQUENCE [LARGE SCALE GENOMIC DNA]</scope>
    <source>
        <tissue evidence="3">Leaves</tissue>
    </source>
</reference>
<sequence length="291" mass="33710">MSSSSTARYDAHRFRLAYHQKQFEKHVAKKTVTLETNFELQKDQYPEIQEQIAKRGWKRLTNPRTKISNLLIQEFYANAVRTKKEIASGEAYRYQSYVRGVNIDFSAANIREILRIRDNTPGAETDFNIRQREDQKLDEVIREICVPGNKSEITVARAVLIHSIIKGDDVRTEELIADNIPIIAEGVQGSGKLIFPSTIYRLCKEAEVPLREFRGGELILVDKPITARVMVRTRGRNTNYNQNQQEEEEQPEPMQQDENEAQNEDEQEHEKPNMHYEAPDAGFQKNFGEQQ</sequence>